<dbReference type="GO" id="GO:0004672">
    <property type="term" value="F:protein kinase activity"/>
    <property type="evidence" value="ECO:0007669"/>
    <property type="project" value="UniProtKB-ARBA"/>
</dbReference>
<accession>A0A1I6M1K6</accession>
<reference evidence="2 3" key="1">
    <citation type="submission" date="2016-10" db="EMBL/GenBank/DDBJ databases">
        <authorList>
            <person name="de Groot N.N."/>
        </authorList>
    </citation>
    <scope>NUCLEOTIDE SEQUENCE [LARGE SCALE GENOMIC DNA]</scope>
    <source>
        <strain evidence="2 3">DSM 21001</strain>
    </source>
</reference>
<dbReference type="AlphaFoldDB" id="A0A1I6M1K6"/>
<feature type="domain" description="HPt" evidence="1">
    <location>
        <begin position="40"/>
        <end position="105"/>
    </location>
</feature>
<keyword evidence="3" id="KW-1185">Reference proteome</keyword>
<evidence type="ECO:0000313" key="3">
    <source>
        <dbReference type="Proteomes" id="UP000199024"/>
    </source>
</evidence>
<dbReference type="GO" id="GO:0000160">
    <property type="term" value="P:phosphorelay signal transduction system"/>
    <property type="evidence" value="ECO:0007669"/>
    <property type="project" value="InterPro"/>
</dbReference>
<dbReference type="Pfam" id="PF01627">
    <property type="entry name" value="Hpt"/>
    <property type="match status" value="1"/>
</dbReference>
<dbReference type="OrthoDB" id="120392at2"/>
<dbReference type="Gene3D" id="1.20.120.160">
    <property type="entry name" value="HPT domain"/>
    <property type="match status" value="1"/>
</dbReference>
<evidence type="ECO:0000259" key="1">
    <source>
        <dbReference type="Pfam" id="PF01627"/>
    </source>
</evidence>
<dbReference type="Proteomes" id="UP000199024">
    <property type="component" value="Unassembled WGS sequence"/>
</dbReference>
<proteinExistence type="predicted"/>
<name>A0A1I6M1K6_9BACT</name>
<sequence length="110" mass="11599">MCSGGPVSDAAAKTAALLATMWEKNLPVLRERVAVLDRAAQAALAGALHDELRVEAAAVAHKLAGSLGMFGYPEGTRVARELEVELGETNTTKAARLEELVHTLRAVLPL</sequence>
<protein>
    <submittedName>
        <fullName evidence="2">Hpt domain-containing protein</fullName>
    </submittedName>
</protein>
<evidence type="ECO:0000313" key="2">
    <source>
        <dbReference type="EMBL" id="SFS09597.1"/>
    </source>
</evidence>
<dbReference type="InterPro" id="IPR008207">
    <property type="entry name" value="Sig_transdc_His_kin_Hpt_dom"/>
</dbReference>
<dbReference type="STRING" id="474950.SAMN05421771_1672"/>
<gene>
    <name evidence="2" type="ORF">SAMN05421771_1672</name>
</gene>
<organism evidence="2 3">
    <name type="scientific">Granulicella pectinivorans</name>
    <dbReference type="NCBI Taxonomy" id="474950"/>
    <lineage>
        <taxon>Bacteria</taxon>
        <taxon>Pseudomonadati</taxon>
        <taxon>Acidobacteriota</taxon>
        <taxon>Terriglobia</taxon>
        <taxon>Terriglobales</taxon>
        <taxon>Acidobacteriaceae</taxon>
        <taxon>Granulicella</taxon>
    </lineage>
</organism>
<dbReference type="SUPFAM" id="SSF47226">
    <property type="entry name" value="Histidine-containing phosphotransfer domain, HPT domain"/>
    <property type="match status" value="1"/>
</dbReference>
<dbReference type="InterPro" id="IPR036641">
    <property type="entry name" value="HPT_dom_sf"/>
</dbReference>
<dbReference type="EMBL" id="FOZL01000001">
    <property type="protein sequence ID" value="SFS09597.1"/>
    <property type="molecule type" value="Genomic_DNA"/>
</dbReference>